<organism evidence="5 6">
    <name type="scientific">Goodea atripinnis</name>
    <dbReference type="NCBI Taxonomy" id="208336"/>
    <lineage>
        <taxon>Eukaryota</taxon>
        <taxon>Metazoa</taxon>
        <taxon>Chordata</taxon>
        <taxon>Craniata</taxon>
        <taxon>Vertebrata</taxon>
        <taxon>Euteleostomi</taxon>
        <taxon>Actinopterygii</taxon>
        <taxon>Neopterygii</taxon>
        <taxon>Teleostei</taxon>
        <taxon>Neoteleostei</taxon>
        <taxon>Acanthomorphata</taxon>
        <taxon>Ovalentaria</taxon>
        <taxon>Atherinomorphae</taxon>
        <taxon>Cyprinodontiformes</taxon>
        <taxon>Goodeidae</taxon>
        <taxon>Goodea</taxon>
    </lineage>
</organism>
<evidence type="ECO:0000259" key="4">
    <source>
        <dbReference type="PROSITE" id="PS51864"/>
    </source>
</evidence>
<evidence type="ECO:0000256" key="1">
    <source>
        <dbReference type="PROSITE-ProRule" id="PRU01211"/>
    </source>
</evidence>
<dbReference type="Pfam" id="PF01400">
    <property type="entry name" value="Astacin"/>
    <property type="match status" value="1"/>
</dbReference>
<sequence>MMDSAPAMLLLLGGLSVSLVAVGEAADATFIHPEDAVDYKDPCKAAAFLGDIALDEEDLRIFKDSQSGDKVQHANHTNSGAADSPGSHRQKRAATARSERVWPDGIIPYVISRNFSGSQRAIFRQAMRHWEKHTCVIFTERTTEESYILFAYRPCG</sequence>
<evidence type="ECO:0000256" key="2">
    <source>
        <dbReference type="SAM" id="MobiDB-lite"/>
    </source>
</evidence>
<dbReference type="PANTHER" id="PTHR10127:SF863">
    <property type="entry name" value="BONE MORPHOGENETIC PROTEIN 1"/>
    <property type="match status" value="1"/>
</dbReference>
<evidence type="ECO:0000256" key="3">
    <source>
        <dbReference type="SAM" id="SignalP"/>
    </source>
</evidence>
<dbReference type="Gene3D" id="3.40.390.10">
    <property type="entry name" value="Collagenase (Catalytic Domain)"/>
    <property type="match status" value="1"/>
</dbReference>
<feature type="region of interest" description="Disordered" evidence="2">
    <location>
        <begin position="66"/>
        <end position="98"/>
    </location>
</feature>
<evidence type="ECO:0000313" key="6">
    <source>
        <dbReference type="Proteomes" id="UP001476798"/>
    </source>
</evidence>
<comment type="caution">
    <text evidence="5">The sequence shown here is derived from an EMBL/GenBank/DDBJ whole genome shotgun (WGS) entry which is preliminary data.</text>
</comment>
<feature type="chain" id="PRO_5046513770" evidence="3">
    <location>
        <begin position="26"/>
        <end position="156"/>
    </location>
</feature>
<protein>
    <submittedName>
        <fullName evidence="5">Bone morphogenetic protein 1</fullName>
    </submittedName>
</protein>
<feature type="non-terminal residue" evidence="5">
    <location>
        <position position="156"/>
    </location>
</feature>
<dbReference type="Proteomes" id="UP001476798">
    <property type="component" value="Unassembled WGS sequence"/>
</dbReference>
<dbReference type="InterPro" id="IPR024079">
    <property type="entry name" value="MetalloPept_cat_dom_sf"/>
</dbReference>
<dbReference type="EMBL" id="JAHRIO010054180">
    <property type="protein sequence ID" value="MEQ2176551.1"/>
    <property type="molecule type" value="Genomic_DNA"/>
</dbReference>
<gene>
    <name evidence="5" type="primary">BMP1_3</name>
    <name evidence="5" type="ORF">GOODEAATRI_029100</name>
</gene>
<accession>A0ABV0NYR6</accession>
<keyword evidence="6" id="KW-1185">Reference proteome</keyword>
<dbReference type="SUPFAM" id="SSF55486">
    <property type="entry name" value="Metalloproteases ('zincins'), catalytic domain"/>
    <property type="match status" value="1"/>
</dbReference>
<keyword evidence="3" id="KW-0732">Signal</keyword>
<dbReference type="PANTHER" id="PTHR10127">
    <property type="entry name" value="DISCOIDIN, CUB, EGF, LAMININ , AND ZINC METALLOPROTEASE DOMAIN CONTAINING"/>
    <property type="match status" value="1"/>
</dbReference>
<reference evidence="5 6" key="1">
    <citation type="submission" date="2021-06" db="EMBL/GenBank/DDBJ databases">
        <authorList>
            <person name="Palmer J.M."/>
        </authorList>
    </citation>
    <scope>NUCLEOTIDE SEQUENCE [LARGE SCALE GENOMIC DNA]</scope>
    <source>
        <strain evidence="5 6">GA_2019</strain>
        <tissue evidence="5">Muscle</tissue>
    </source>
</reference>
<proteinExistence type="predicted"/>
<dbReference type="PROSITE" id="PS51864">
    <property type="entry name" value="ASTACIN"/>
    <property type="match status" value="1"/>
</dbReference>
<dbReference type="InterPro" id="IPR001506">
    <property type="entry name" value="Peptidase_M12A"/>
</dbReference>
<feature type="domain" description="Peptidase M12A" evidence="4">
    <location>
        <begin position="93"/>
        <end position="156"/>
    </location>
</feature>
<comment type="caution">
    <text evidence="1">Lacks conserved residue(s) required for the propagation of feature annotation.</text>
</comment>
<evidence type="ECO:0000313" key="5">
    <source>
        <dbReference type="EMBL" id="MEQ2176551.1"/>
    </source>
</evidence>
<name>A0ABV0NYR6_9TELE</name>
<feature type="signal peptide" evidence="3">
    <location>
        <begin position="1"/>
        <end position="25"/>
    </location>
</feature>